<dbReference type="Proteomes" id="UP000029055">
    <property type="component" value="Unassembled WGS sequence"/>
</dbReference>
<protein>
    <submittedName>
        <fullName evidence="2">Cytosolic protein</fullName>
    </submittedName>
</protein>
<sequence>MNTANEFRHTETTKTELTKTERTPVNRKDAPTIPEIPITAQVVQALVSGKTPRIAAQDLGLPLDFVNLVIEQARISGDIDFFELRTENCTAGGACQPDPESMVCASCPILPPSIRKQQSPLGKLRRVISSHRLRKSQPAQV</sequence>
<gene>
    <name evidence="2" type="ORF">BISU_2057</name>
</gene>
<dbReference type="RefSeq" id="WP_051246169.1">
    <property type="nucleotide sequence ID" value="NZ_CP062939.1"/>
</dbReference>
<evidence type="ECO:0000313" key="3">
    <source>
        <dbReference type="Proteomes" id="UP000029055"/>
    </source>
</evidence>
<name>A0A087DTK5_9BIFI</name>
<evidence type="ECO:0000256" key="1">
    <source>
        <dbReference type="SAM" id="MobiDB-lite"/>
    </source>
</evidence>
<feature type="region of interest" description="Disordered" evidence="1">
    <location>
        <begin position="1"/>
        <end position="31"/>
    </location>
</feature>
<keyword evidence="3" id="KW-1185">Reference proteome</keyword>
<proteinExistence type="predicted"/>
<dbReference type="eggNOG" id="ENOG5032D1A">
    <property type="taxonomic scope" value="Bacteria"/>
</dbReference>
<dbReference type="STRING" id="77635.BISU_2057"/>
<comment type="caution">
    <text evidence="2">The sequence shown here is derived from an EMBL/GenBank/DDBJ whole genome shotgun (WGS) entry which is preliminary data.</text>
</comment>
<reference evidence="2 3" key="1">
    <citation type="submission" date="2014-03" db="EMBL/GenBank/DDBJ databases">
        <title>Genomics of Bifidobacteria.</title>
        <authorList>
            <person name="Ventura M."/>
            <person name="Milani C."/>
            <person name="Lugli G.A."/>
        </authorList>
    </citation>
    <scope>NUCLEOTIDE SEQUENCE [LARGE SCALE GENOMIC DNA]</scope>
    <source>
        <strain evidence="2 3">LMG 11597</strain>
    </source>
</reference>
<organism evidence="2 3">
    <name type="scientific">Bifidobacterium subtile</name>
    <dbReference type="NCBI Taxonomy" id="77635"/>
    <lineage>
        <taxon>Bacteria</taxon>
        <taxon>Bacillati</taxon>
        <taxon>Actinomycetota</taxon>
        <taxon>Actinomycetes</taxon>
        <taxon>Bifidobacteriales</taxon>
        <taxon>Bifidobacteriaceae</taxon>
        <taxon>Bifidobacterium</taxon>
    </lineage>
</organism>
<dbReference type="EMBL" id="JGZR01000016">
    <property type="protein sequence ID" value="KFI98855.1"/>
    <property type="molecule type" value="Genomic_DNA"/>
</dbReference>
<feature type="compositionally biased region" description="Basic and acidic residues" evidence="1">
    <location>
        <begin position="1"/>
        <end position="30"/>
    </location>
</feature>
<dbReference type="OrthoDB" id="3239777at2"/>
<dbReference type="AlphaFoldDB" id="A0A087DTK5"/>
<evidence type="ECO:0000313" key="2">
    <source>
        <dbReference type="EMBL" id="KFI98855.1"/>
    </source>
</evidence>
<accession>A0A087DTK5</accession>